<accession>A0AA90J6R8</accession>
<comment type="caution">
    <text evidence="5">The sequence shown here is derived from an EMBL/GenBank/DDBJ whole genome shotgun (WGS) entry which is preliminary data.</text>
</comment>
<dbReference type="InterPro" id="IPR001845">
    <property type="entry name" value="HTH_ArsR_DNA-bd_dom"/>
</dbReference>
<dbReference type="GO" id="GO:0003700">
    <property type="term" value="F:DNA-binding transcription factor activity"/>
    <property type="evidence" value="ECO:0007669"/>
    <property type="project" value="InterPro"/>
</dbReference>
<sequence>MNKINEPNQLILIAKALGNPIRLQILTILSKGGCYVSELARKLEINRTLLYLHLTKLEETGIIFSEMKVSLDGKALKYYYLKEFSFTIDNDLIENLGKQQSTECKETKDGDS</sequence>
<dbReference type="EMBL" id="JALAXI010000018">
    <property type="protein sequence ID" value="MCY9282128.1"/>
    <property type="molecule type" value="Genomic_DNA"/>
</dbReference>
<name>A0AA90J6R8_9BACI</name>
<dbReference type="Proteomes" id="UP001066455">
    <property type="component" value="Unassembled WGS sequence"/>
</dbReference>
<evidence type="ECO:0000256" key="3">
    <source>
        <dbReference type="ARBA" id="ARBA00023163"/>
    </source>
</evidence>
<keyword evidence="3" id="KW-0804">Transcription</keyword>
<dbReference type="CDD" id="cd00090">
    <property type="entry name" value="HTH_ARSR"/>
    <property type="match status" value="1"/>
</dbReference>
<dbReference type="PANTHER" id="PTHR33154:SF33">
    <property type="entry name" value="TRANSCRIPTIONAL REPRESSOR SDPR"/>
    <property type="match status" value="1"/>
</dbReference>
<dbReference type="SMART" id="SM00418">
    <property type="entry name" value="HTH_ARSR"/>
    <property type="match status" value="1"/>
</dbReference>
<dbReference type="InterPro" id="IPR051081">
    <property type="entry name" value="HTH_MetalResp_TranReg"/>
</dbReference>
<reference evidence="5" key="1">
    <citation type="submission" date="2022-02" db="EMBL/GenBank/DDBJ databases">
        <title>Crop Bioprotection Bacillus Genome Sequencing.</title>
        <authorList>
            <person name="Dunlap C."/>
        </authorList>
    </citation>
    <scope>NUCLEOTIDE SEQUENCE</scope>
    <source>
        <strain evidence="5">T20C14</strain>
    </source>
</reference>
<feature type="domain" description="HTH arsR-type" evidence="4">
    <location>
        <begin position="12"/>
        <end position="97"/>
    </location>
</feature>
<dbReference type="RefSeq" id="WP_095292926.1">
    <property type="nucleotide sequence ID" value="NZ_JALAJD010000008.1"/>
</dbReference>
<gene>
    <name evidence="5" type="ORF">MOE73_18885</name>
</gene>
<protein>
    <submittedName>
        <fullName evidence="5">Winged helix-turn-helix domain-containing protein</fullName>
    </submittedName>
</protein>
<keyword evidence="2" id="KW-0238">DNA-binding</keyword>
<dbReference type="InterPro" id="IPR036390">
    <property type="entry name" value="WH_DNA-bd_sf"/>
</dbReference>
<keyword evidence="1" id="KW-0805">Transcription regulation</keyword>
<dbReference type="InterPro" id="IPR036388">
    <property type="entry name" value="WH-like_DNA-bd_sf"/>
</dbReference>
<dbReference type="InterPro" id="IPR011991">
    <property type="entry name" value="ArsR-like_HTH"/>
</dbReference>
<proteinExistence type="predicted"/>
<dbReference type="GeneID" id="56670491"/>
<dbReference type="AlphaFoldDB" id="A0AA90J6R8"/>
<dbReference type="GO" id="GO:0003677">
    <property type="term" value="F:DNA binding"/>
    <property type="evidence" value="ECO:0007669"/>
    <property type="project" value="UniProtKB-KW"/>
</dbReference>
<evidence type="ECO:0000256" key="1">
    <source>
        <dbReference type="ARBA" id="ARBA00023015"/>
    </source>
</evidence>
<dbReference type="SUPFAM" id="SSF46785">
    <property type="entry name" value="Winged helix' DNA-binding domain"/>
    <property type="match status" value="1"/>
</dbReference>
<dbReference type="PANTHER" id="PTHR33154">
    <property type="entry name" value="TRANSCRIPTIONAL REGULATOR, ARSR FAMILY"/>
    <property type="match status" value="1"/>
</dbReference>
<evidence type="ECO:0000256" key="2">
    <source>
        <dbReference type="ARBA" id="ARBA00023125"/>
    </source>
</evidence>
<dbReference type="Gene3D" id="1.10.10.10">
    <property type="entry name" value="Winged helix-like DNA-binding domain superfamily/Winged helix DNA-binding domain"/>
    <property type="match status" value="1"/>
</dbReference>
<evidence type="ECO:0000259" key="4">
    <source>
        <dbReference type="SMART" id="SM00418"/>
    </source>
</evidence>
<organism evidence="5 6">
    <name type="scientific">Bacillus haynesii</name>
    <dbReference type="NCBI Taxonomy" id="1925021"/>
    <lineage>
        <taxon>Bacteria</taxon>
        <taxon>Bacillati</taxon>
        <taxon>Bacillota</taxon>
        <taxon>Bacilli</taxon>
        <taxon>Bacillales</taxon>
        <taxon>Bacillaceae</taxon>
        <taxon>Bacillus</taxon>
    </lineage>
</organism>
<dbReference type="Pfam" id="PF01022">
    <property type="entry name" value="HTH_5"/>
    <property type="match status" value="1"/>
</dbReference>
<evidence type="ECO:0000313" key="5">
    <source>
        <dbReference type="EMBL" id="MCY9282128.1"/>
    </source>
</evidence>
<evidence type="ECO:0000313" key="6">
    <source>
        <dbReference type="Proteomes" id="UP001066455"/>
    </source>
</evidence>